<dbReference type="Proteomes" id="UP001286313">
    <property type="component" value="Unassembled WGS sequence"/>
</dbReference>
<keyword evidence="2" id="KW-1185">Reference proteome</keyword>
<proteinExistence type="predicted"/>
<protein>
    <submittedName>
        <fullName evidence="1">Uncharacterized protein</fullName>
    </submittedName>
</protein>
<organism evidence="1 2">
    <name type="scientific">Petrolisthes cinctipes</name>
    <name type="common">Flat porcelain crab</name>
    <dbReference type="NCBI Taxonomy" id="88211"/>
    <lineage>
        <taxon>Eukaryota</taxon>
        <taxon>Metazoa</taxon>
        <taxon>Ecdysozoa</taxon>
        <taxon>Arthropoda</taxon>
        <taxon>Crustacea</taxon>
        <taxon>Multicrustacea</taxon>
        <taxon>Malacostraca</taxon>
        <taxon>Eumalacostraca</taxon>
        <taxon>Eucarida</taxon>
        <taxon>Decapoda</taxon>
        <taxon>Pleocyemata</taxon>
        <taxon>Anomura</taxon>
        <taxon>Galatheoidea</taxon>
        <taxon>Porcellanidae</taxon>
        <taxon>Petrolisthes</taxon>
    </lineage>
</organism>
<comment type="caution">
    <text evidence="1">The sequence shown here is derived from an EMBL/GenBank/DDBJ whole genome shotgun (WGS) entry which is preliminary data.</text>
</comment>
<gene>
    <name evidence="1" type="ORF">Pcinc_017398</name>
</gene>
<evidence type="ECO:0000313" key="2">
    <source>
        <dbReference type="Proteomes" id="UP001286313"/>
    </source>
</evidence>
<accession>A0AAE1KPY4</accession>
<evidence type="ECO:0000313" key="1">
    <source>
        <dbReference type="EMBL" id="KAK3877930.1"/>
    </source>
</evidence>
<dbReference type="EMBL" id="JAWQEG010001608">
    <property type="protein sequence ID" value="KAK3877930.1"/>
    <property type="molecule type" value="Genomic_DNA"/>
</dbReference>
<sequence length="112" mass="13465">MDDPRAIEFKSLLDQLFESEERSMIVDFLPLLRTLLPEKLIKWIIKMDVIDTTRDKFLLYYKDVYRLSAKPPGVWALYWYPFTHYIITRIFRSRSSKRSAVGDFSHVDELEE</sequence>
<name>A0AAE1KPY4_PETCI</name>
<reference evidence="1" key="1">
    <citation type="submission" date="2023-10" db="EMBL/GenBank/DDBJ databases">
        <title>Genome assemblies of two species of porcelain crab, Petrolisthes cinctipes and Petrolisthes manimaculis (Anomura: Porcellanidae).</title>
        <authorList>
            <person name="Angst P."/>
        </authorList>
    </citation>
    <scope>NUCLEOTIDE SEQUENCE</scope>
    <source>
        <strain evidence="1">PB745_01</strain>
        <tissue evidence="1">Gill</tissue>
    </source>
</reference>
<dbReference type="AlphaFoldDB" id="A0AAE1KPY4"/>